<dbReference type="PANTHER" id="PTHR30386:SF26">
    <property type="entry name" value="TRANSPORT PROTEIN COMB"/>
    <property type="match status" value="1"/>
</dbReference>
<dbReference type="Pfam" id="PF26002">
    <property type="entry name" value="Beta-barrel_AprE"/>
    <property type="match status" value="1"/>
</dbReference>
<organism evidence="12 13">
    <name type="scientific">Cupriavidus pampae</name>
    <dbReference type="NCBI Taxonomy" id="659251"/>
    <lineage>
        <taxon>Bacteria</taxon>
        <taxon>Pseudomonadati</taxon>
        <taxon>Pseudomonadota</taxon>
        <taxon>Betaproteobacteria</taxon>
        <taxon>Burkholderiales</taxon>
        <taxon>Burkholderiaceae</taxon>
        <taxon>Cupriavidus</taxon>
    </lineage>
</organism>
<evidence type="ECO:0000313" key="13">
    <source>
        <dbReference type="Proteomes" id="UP000706525"/>
    </source>
</evidence>
<name>A0ABN7Y3B6_9BURK</name>
<dbReference type="PANTHER" id="PTHR30386">
    <property type="entry name" value="MEMBRANE FUSION SUBUNIT OF EMRAB-TOLC MULTIDRUG EFFLUX PUMP"/>
    <property type="match status" value="1"/>
</dbReference>
<dbReference type="RefSeq" id="WP_223982782.1">
    <property type="nucleotide sequence ID" value="NZ_CAJZAG010000002.1"/>
</dbReference>
<evidence type="ECO:0000313" key="12">
    <source>
        <dbReference type="EMBL" id="CAG9166440.1"/>
    </source>
</evidence>
<evidence type="ECO:0000256" key="6">
    <source>
        <dbReference type="ARBA" id="ARBA00022692"/>
    </source>
</evidence>
<reference evidence="12 13" key="1">
    <citation type="submission" date="2021-08" db="EMBL/GenBank/DDBJ databases">
        <authorList>
            <person name="Peeters C."/>
        </authorList>
    </citation>
    <scope>NUCLEOTIDE SEQUENCE [LARGE SCALE GENOMIC DNA]</scope>
    <source>
        <strain evidence="12 13">LMG 32289</strain>
    </source>
</reference>
<dbReference type="Proteomes" id="UP000706525">
    <property type="component" value="Unassembled WGS sequence"/>
</dbReference>
<comment type="subcellular location">
    <subcellularLocation>
        <location evidence="1 9">Cell inner membrane</location>
        <topology evidence="1 9">Single-pass membrane protein</topology>
    </subcellularLocation>
</comment>
<evidence type="ECO:0000256" key="3">
    <source>
        <dbReference type="ARBA" id="ARBA00022448"/>
    </source>
</evidence>
<dbReference type="Gene3D" id="2.40.50.100">
    <property type="match status" value="1"/>
</dbReference>
<sequence>MNSVQAAVAIPATDAPSSDVPIQSAAFGLLPAPGRWHDPLGLMQETPPENPYRVVLGSVIVLCAAVLIWAFFGRLDIVSSAEGKLVPQTLVKIVQPAEAGVVRELRVREGDLVLKGQILAVLDATMAGADTNLANRELALQRLQLRRMEAELAGNEMRQEAGDAATTYAVVQSQFQAHRRAYNDAVDQEQALLVRYEHEYKSGLQVLAKLEQTVPIYQRSAEAYQKLQGQGFVSAMAYDEKIRDYTEKQRDFDAQRATVASLAATIASQQKKLKQMRSAFESDLRKELADVTTRVQQLEADKEKSAYRESLLTLRAPQDGEIKDIATTTLGAVVQPGTVLMTLVPKDELLYADVSVKNEDVGFVRVGDEAKVKVATYPFQKYGMLEGAVVHVSVDATENEARANAQEPTWADGSAGATYKARVRLKTQRLVDAFGTSYSLGAGMRIVAEIRYGDRTVMEYLLAPVKGAMHDAARER</sequence>
<dbReference type="PRINTS" id="PR01490">
    <property type="entry name" value="RTXTOXIND"/>
</dbReference>
<accession>A0ABN7Y3B6</accession>
<keyword evidence="8 9" id="KW-0472">Membrane</keyword>
<evidence type="ECO:0000256" key="4">
    <source>
        <dbReference type="ARBA" id="ARBA00022475"/>
    </source>
</evidence>
<evidence type="ECO:0000256" key="9">
    <source>
        <dbReference type="RuleBase" id="RU365093"/>
    </source>
</evidence>
<protein>
    <recommendedName>
        <fullName evidence="9">Membrane fusion protein (MFP) family protein</fullName>
    </recommendedName>
</protein>
<evidence type="ECO:0000256" key="7">
    <source>
        <dbReference type="ARBA" id="ARBA00022989"/>
    </source>
</evidence>
<comment type="caution">
    <text evidence="12">The sequence shown here is derived from an EMBL/GenBank/DDBJ whole genome shotgun (WGS) entry which is preliminary data.</text>
</comment>
<evidence type="ECO:0000256" key="5">
    <source>
        <dbReference type="ARBA" id="ARBA00022519"/>
    </source>
</evidence>
<evidence type="ECO:0000256" key="2">
    <source>
        <dbReference type="ARBA" id="ARBA00009477"/>
    </source>
</evidence>
<evidence type="ECO:0000256" key="8">
    <source>
        <dbReference type="ARBA" id="ARBA00023136"/>
    </source>
</evidence>
<gene>
    <name evidence="12" type="primary">ltxD</name>
    <name evidence="12" type="ORF">LMG32289_01015</name>
</gene>
<proteinExistence type="inferred from homology"/>
<dbReference type="SUPFAM" id="SSF111369">
    <property type="entry name" value="HlyD-like secretion proteins"/>
    <property type="match status" value="1"/>
</dbReference>
<keyword evidence="7 9" id="KW-1133">Transmembrane helix</keyword>
<dbReference type="EMBL" id="CAJZAG010000002">
    <property type="protein sequence ID" value="CAG9166440.1"/>
    <property type="molecule type" value="Genomic_DNA"/>
</dbReference>
<keyword evidence="13" id="KW-1185">Reference proteome</keyword>
<keyword evidence="5 9" id="KW-0997">Cell inner membrane</keyword>
<dbReference type="InterPro" id="IPR058982">
    <property type="entry name" value="Beta-barrel_AprE"/>
</dbReference>
<keyword evidence="3 9" id="KW-0813">Transport</keyword>
<keyword evidence="6 9" id="KW-0812">Transmembrane</keyword>
<comment type="similarity">
    <text evidence="2 9">Belongs to the membrane fusion protein (MFP) (TC 8.A.1) family.</text>
</comment>
<dbReference type="Gene3D" id="2.40.30.170">
    <property type="match status" value="1"/>
</dbReference>
<feature type="transmembrane region" description="Helical" evidence="9">
    <location>
        <begin position="52"/>
        <end position="72"/>
    </location>
</feature>
<evidence type="ECO:0000256" key="1">
    <source>
        <dbReference type="ARBA" id="ARBA00004377"/>
    </source>
</evidence>
<evidence type="ECO:0000256" key="10">
    <source>
        <dbReference type="SAM" id="Coils"/>
    </source>
</evidence>
<dbReference type="InterPro" id="IPR010129">
    <property type="entry name" value="T1SS_HlyD"/>
</dbReference>
<evidence type="ECO:0000259" key="11">
    <source>
        <dbReference type="Pfam" id="PF26002"/>
    </source>
</evidence>
<keyword evidence="4 9" id="KW-1003">Cell membrane</keyword>
<feature type="domain" description="AprE-like beta-barrel" evidence="11">
    <location>
        <begin position="350"/>
        <end position="452"/>
    </location>
</feature>
<dbReference type="InterPro" id="IPR050739">
    <property type="entry name" value="MFP"/>
</dbReference>
<dbReference type="NCBIfam" id="TIGR01843">
    <property type="entry name" value="type_I_hlyD"/>
    <property type="match status" value="1"/>
</dbReference>
<keyword evidence="10" id="KW-0175">Coiled coil</keyword>
<feature type="coiled-coil region" evidence="10">
    <location>
        <begin position="140"/>
        <end position="199"/>
    </location>
</feature>